<proteinExistence type="predicted"/>
<feature type="compositionally biased region" description="Low complexity" evidence="2">
    <location>
        <begin position="135"/>
        <end position="158"/>
    </location>
</feature>
<dbReference type="Proteomes" id="UP000729402">
    <property type="component" value="Unassembled WGS sequence"/>
</dbReference>
<organism evidence="4 5">
    <name type="scientific">Zizania palustris</name>
    <name type="common">Northern wild rice</name>
    <dbReference type="NCBI Taxonomy" id="103762"/>
    <lineage>
        <taxon>Eukaryota</taxon>
        <taxon>Viridiplantae</taxon>
        <taxon>Streptophyta</taxon>
        <taxon>Embryophyta</taxon>
        <taxon>Tracheophyta</taxon>
        <taxon>Spermatophyta</taxon>
        <taxon>Magnoliopsida</taxon>
        <taxon>Liliopsida</taxon>
        <taxon>Poales</taxon>
        <taxon>Poaceae</taxon>
        <taxon>BOP clade</taxon>
        <taxon>Oryzoideae</taxon>
        <taxon>Oryzeae</taxon>
        <taxon>Zizaniinae</taxon>
        <taxon>Zizania</taxon>
    </lineage>
</organism>
<reference evidence="4" key="1">
    <citation type="journal article" date="2021" name="bioRxiv">
        <title>Whole Genome Assembly and Annotation of Northern Wild Rice, Zizania palustris L., Supports a Whole Genome Duplication in the Zizania Genus.</title>
        <authorList>
            <person name="Haas M."/>
            <person name="Kono T."/>
            <person name="Macchietto M."/>
            <person name="Millas R."/>
            <person name="McGilp L."/>
            <person name="Shao M."/>
            <person name="Duquette J."/>
            <person name="Hirsch C.N."/>
            <person name="Kimball J."/>
        </authorList>
    </citation>
    <scope>NUCLEOTIDE SEQUENCE</scope>
    <source>
        <tissue evidence="4">Fresh leaf tissue</tissue>
    </source>
</reference>
<feature type="domain" description="CCHC-type" evidence="3">
    <location>
        <begin position="58"/>
        <end position="72"/>
    </location>
</feature>
<evidence type="ECO:0000313" key="4">
    <source>
        <dbReference type="EMBL" id="KAG8088344.1"/>
    </source>
</evidence>
<dbReference type="GO" id="GO:0008270">
    <property type="term" value="F:zinc ion binding"/>
    <property type="evidence" value="ECO:0007669"/>
    <property type="project" value="UniProtKB-KW"/>
</dbReference>
<evidence type="ECO:0000313" key="5">
    <source>
        <dbReference type="Proteomes" id="UP000729402"/>
    </source>
</evidence>
<keyword evidence="5" id="KW-1185">Reference proteome</keyword>
<dbReference type="Pfam" id="PF00098">
    <property type="entry name" value="zf-CCHC"/>
    <property type="match status" value="1"/>
</dbReference>
<dbReference type="InterPro" id="IPR001878">
    <property type="entry name" value="Znf_CCHC"/>
</dbReference>
<evidence type="ECO:0000256" key="2">
    <source>
        <dbReference type="SAM" id="MobiDB-lite"/>
    </source>
</evidence>
<reference evidence="4" key="2">
    <citation type="submission" date="2021-02" db="EMBL/GenBank/DDBJ databases">
        <authorList>
            <person name="Kimball J.A."/>
            <person name="Haas M.W."/>
            <person name="Macchietto M."/>
            <person name="Kono T."/>
            <person name="Duquette J."/>
            <person name="Shao M."/>
        </authorList>
    </citation>
    <scope>NUCLEOTIDE SEQUENCE</scope>
    <source>
        <tissue evidence="4">Fresh leaf tissue</tissue>
    </source>
</reference>
<accession>A0A8J5WHG3</accession>
<name>A0A8J5WHG3_ZIZPA</name>
<keyword evidence="1" id="KW-0479">Metal-binding</keyword>
<feature type="region of interest" description="Disordered" evidence="2">
    <location>
        <begin position="120"/>
        <end position="158"/>
    </location>
</feature>
<feature type="compositionally biased region" description="Basic residues" evidence="2">
    <location>
        <begin position="23"/>
        <end position="32"/>
    </location>
</feature>
<evidence type="ECO:0000259" key="3">
    <source>
        <dbReference type="PROSITE" id="PS50158"/>
    </source>
</evidence>
<dbReference type="GO" id="GO:0003676">
    <property type="term" value="F:nucleic acid binding"/>
    <property type="evidence" value="ECO:0007669"/>
    <property type="project" value="InterPro"/>
</dbReference>
<keyword evidence="1" id="KW-0863">Zinc-finger</keyword>
<dbReference type="PROSITE" id="PS50158">
    <property type="entry name" value="ZF_CCHC"/>
    <property type="match status" value="1"/>
</dbReference>
<dbReference type="EMBL" id="JAAALK010000082">
    <property type="protein sequence ID" value="KAG8088344.1"/>
    <property type="molecule type" value="Genomic_DNA"/>
</dbReference>
<dbReference type="AlphaFoldDB" id="A0A8J5WHG3"/>
<keyword evidence="1" id="KW-0862">Zinc</keyword>
<comment type="caution">
    <text evidence="4">The sequence shown here is derived from an EMBL/GenBank/DDBJ whole genome shotgun (WGS) entry which is preliminary data.</text>
</comment>
<protein>
    <recommendedName>
        <fullName evidence="3">CCHC-type domain-containing protein</fullName>
    </recommendedName>
</protein>
<sequence>MLKTAERSIRKSPNQVMMVQKEGKKRRRKKSKTTYSISSTKSKPTRKFRSGPANSDVCHNCSKPGHWTRNCKVYLEEQKNKKGSGTPASGDINEKCVQKLHSDGLLESFDFKSYDTWAPGSTLRQPPAAKEAVVAASGEASPLSASSRSGRLSAGGSSWSRARICSDLGGCGGW</sequence>
<evidence type="ECO:0000256" key="1">
    <source>
        <dbReference type="PROSITE-ProRule" id="PRU00047"/>
    </source>
</evidence>
<feature type="region of interest" description="Disordered" evidence="2">
    <location>
        <begin position="1"/>
        <end position="55"/>
    </location>
</feature>
<feature type="compositionally biased region" description="Low complexity" evidence="2">
    <location>
        <begin position="33"/>
        <end position="42"/>
    </location>
</feature>
<gene>
    <name evidence="4" type="ORF">GUJ93_ZPchr0010g11063</name>
</gene>